<keyword evidence="6 17" id="KW-0808">Transferase</keyword>
<dbReference type="OrthoDB" id="5428259at2759"/>
<dbReference type="GO" id="GO:0005968">
    <property type="term" value="C:Rab-protein geranylgeranyltransferase complex"/>
    <property type="evidence" value="ECO:0007669"/>
    <property type="project" value="TreeGrafter"/>
</dbReference>
<evidence type="ECO:0000256" key="3">
    <source>
        <dbReference type="ARBA" id="ARBA00011355"/>
    </source>
</evidence>
<dbReference type="InterPro" id="IPR045089">
    <property type="entry name" value="PGGT1B-like"/>
</dbReference>
<keyword evidence="18" id="KW-1185">Reference proteome</keyword>
<evidence type="ECO:0000256" key="9">
    <source>
        <dbReference type="ARBA" id="ARBA00022833"/>
    </source>
</evidence>
<name>K1WW94_MARBU</name>
<evidence type="ECO:0000256" key="13">
    <source>
        <dbReference type="ARBA" id="ARBA00069127"/>
    </source>
</evidence>
<dbReference type="CDD" id="cd02894">
    <property type="entry name" value="GGTase-II"/>
    <property type="match status" value="1"/>
</dbReference>
<feature type="region of interest" description="Disordered" evidence="14">
    <location>
        <begin position="918"/>
        <end position="975"/>
    </location>
</feature>
<keyword evidence="15" id="KW-1133">Transmembrane helix</keyword>
<dbReference type="InterPro" id="IPR026873">
    <property type="entry name" value="Ptb1"/>
</dbReference>
<evidence type="ECO:0000256" key="8">
    <source>
        <dbReference type="ARBA" id="ARBA00022737"/>
    </source>
</evidence>
<evidence type="ECO:0000256" key="12">
    <source>
        <dbReference type="ARBA" id="ARBA00047658"/>
    </source>
</evidence>
<protein>
    <recommendedName>
        <fullName evidence="13">Geranylgeranyl transferase type-2 subunit beta</fullName>
        <ecNumber evidence="4">2.5.1.60</ecNumber>
    </recommendedName>
    <alternativeName>
        <fullName evidence="10">Geranylgeranyl transferase type II subunit beta</fullName>
    </alternativeName>
    <alternativeName>
        <fullName evidence="11">Type II protein geranyl-geranyltransferase subunit beta</fullName>
    </alternativeName>
</protein>
<evidence type="ECO:0000313" key="18">
    <source>
        <dbReference type="Proteomes" id="UP000006753"/>
    </source>
</evidence>
<comment type="catalytic activity">
    <reaction evidence="12">
        <text>geranylgeranyl diphosphate + L-cysteinyl-[protein] = S-geranylgeranyl-L-cysteinyl-[protein] + diphosphate</text>
        <dbReference type="Rhea" id="RHEA:21240"/>
        <dbReference type="Rhea" id="RHEA-COMP:10131"/>
        <dbReference type="Rhea" id="RHEA-COMP:11537"/>
        <dbReference type="ChEBI" id="CHEBI:29950"/>
        <dbReference type="ChEBI" id="CHEBI:33019"/>
        <dbReference type="ChEBI" id="CHEBI:57533"/>
        <dbReference type="ChEBI" id="CHEBI:86021"/>
        <dbReference type="EC" id="2.5.1.60"/>
    </reaction>
</comment>
<keyword evidence="8" id="KW-0677">Repeat</keyword>
<dbReference type="InParanoid" id="K1WW94"/>
<feature type="transmembrane region" description="Helical" evidence="15">
    <location>
        <begin position="420"/>
        <end position="442"/>
    </location>
</feature>
<dbReference type="FunFam" id="1.50.10.20:FF:000012">
    <property type="entry name" value="Geranylgeranyl transferase type-2 subunit beta"/>
    <property type="match status" value="1"/>
</dbReference>
<evidence type="ECO:0000256" key="1">
    <source>
        <dbReference type="ARBA" id="ARBA00001947"/>
    </source>
</evidence>
<keyword evidence="15" id="KW-0812">Transmembrane</keyword>
<gene>
    <name evidence="17" type="ORF">MBM_04893</name>
</gene>
<evidence type="ECO:0000256" key="15">
    <source>
        <dbReference type="SAM" id="Phobius"/>
    </source>
</evidence>
<feature type="region of interest" description="Disordered" evidence="14">
    <location>
        <begin position="555"/>
        <end position="620"/>
    </location>
</feature>
<dbReference type="Pfam" id="PF00432">
    <property type="entry name" value="Prenyltrans"/>
    <property type="match status" value="1"/>
</dbReference>
<dbReference type="AlphaFoldDB" id="K1WW94"/>
<sequence length="1074" mass="118782">MSLVSGPGRASTTTSSLPTELQLSIAAHVKYIQSLDTRKDELEYHLTEHLRLNGLYWGLTALHLMNRADALPRKETIDFVLSCQAEDGGFGAAPGHDAHILYTCSAVQVLAMVDGWQELEERGVKVRGVGGKKAVGAWIAGLQNRKTGTFAGDEWGEEDTRFICSSLIGLSLLKLLQLADVPLAVAYITSCANFDGGYGVSPGAESHSGQIYACLAALSIAGRIDVVDREKLGRWLSERQVEQGGLNGRAEKLEDVCYSWWVGSSLAMIGKLSWVDGEALKGFILRCQDPDMGGIADRPGDVVDVFHTVFGIAGLSLLGYQGLEEVDPVYCMPKKVIARELGHGSDGEPYKNYNLIRDMLSQTRASTYGIMSLRPRNGDTRQEKKNFMVNESAYMQHSIMFSLLVLWTMYLLTDNNFIEVFLFQLLSSFVTAVVVVFLSKLLTPIIGRQHSTKPNTARGCSSIERLKYESECGDRTANMPKARVGSSFALECRICPNDPVFSDVSHLLTHVSSKSHLSHIFKLTIRSSKEPDCKKKLEDYDVWYNQNNLGSLLADRLEAKDQKKSKKKRGSNSSTATTASSAAAAPKQKLKPQERKTTKRGKKKEEDATPELANEVLAQTPVFRAPVPRMHEWEDEGGAISPAADGNFEVSVYATPTARRQVPNFTRQRNASTGKVDPNLNTPTRINGMVDDEYEEYTEEARKPGEKLTDSATLKGVVWDGMGIFDSATPEMKRMRNQRKDRAVLDEMKATSLSIEPDEVSFHPNGEFRASRDIFGPPSAESSPVVSPRLSNRYLCLLDVSTYFRQARSPPSPRKRKTRKVANTLSDMSVNAPRIRAPRAAKNANRSPQKRPMPTTQSRPNVFLQPAPVLNPLAYDRRYMPRGEPFAPTLDEEEEFRSTVAELNGSKKRGFNIFNDGFPEISPGRTETPLEDHRNSMTSAHGLASPTPVSKPTSHRAQGKENGQLEMSSHHHNRRALSDSQLYPTHVFYDSASNPLFNQTHTRFSGFGANNFHSYVGSYSGYGEQRSPGGFGSQFLGDYNKHQNPMSYLEQNQNSGMGNSNVSSGHNGGIDFGM</sequence>
<evidence type="ECO:0000256" key="14">
    <source>
        <dbReference type="SAM" id="MobiDB-lite"/>
    </source>
</evidence>
<dbReference type="InterPro" id="IPR001330">
    <property type="entry name" value="Prenyltrans"/>
</dbReference>
<feature type="domain" description="Prenyltransferase alpha-alpha toroid" evidence="16">
    <location>
        <begin position="24"/>
        <end position="332"/>
    </location>
</feature>
<accession>K1WW94</accession>
<dbReference type="GO" id="GO:0046872">
    <property type="term" value="F:metal ion binding"/>
    <property type="evidence" value="ECO:0007669"/>
    <property type="project" value="UniProtKB-KW"/>
</dbReference>
<dbReference type="OMA" id="RDIFGPP"/>
<dbReference type="PANTHER" id="PTHR11774:SF11">
    <property type="entry name" value="GERANYLGERANYL TRANSFERASE TYPE-2 SUBUNIT BETA"/>
    <property type="match status" value="1"/>
</dbReference>
<dbReference type="Gene3D" id="1.50.10.20">
    <property type="match status" value="1"/>
</dbReference>
<keyword evidence="5" id="KW-0637">Prenyltransferase</keyword>
<evidence type="ECO:0000259" key="16">
    <source>
        <dbReference type="Pfam" id="PF00432"/>
    </source>
</evidence>
<feature type="region of interest" description="Disordered" evidence="14">
    <location>
        <begin position="1051"/>
        <end position="1074"/>
    </location>
</feature>
<feature type="compositionally biased region" description="Polar residues" evidence="14">
    <location>
        <begin position="947"/>
        <end position="956"/>
    </location>
</feature>
<dbReference type="EC" id="2.5.1.60" evidence="4"/>
<dbReference type="Proteomes" id="UP000006753">
    <property type="component" value="Unassembled WGS sequence"/>
</dbReference>
<feature type="compositionally biased region" description="Low complexity" evidence="14">
    <location>
        <begin position="1052"/>
        <end position="1065"/>
    </location>
</feature>
<evidence type="ECO:0000256" key="7">
    <source>
        <dbReference type="ARBA" id="ARBA00022723"/>
    </source>
</evidence>
<reference evidence="17 18" key="1">
    <citation type="journal article" date="2012" name="BMC Genomics">
        <title>Sequencing the genome of Marssonina brunnea reveals fungus-poplar co-evolution.</title>
        <authorList>
            <person name="Zhu S."/>
            <person name="Cao Y.-Z."/>
            <person name="Jiang C."/>
            <person name="Tan B.-Y."/>
            <person name="Wang Z."/>
            <person name="Feng S."/>
            <person name="Zhang L."/>
            <person name="Su X.-H."/>
            <person name="Brejova B."/>
            <person name="Vinar T."/>
            <person name="Xu M."/>
            <person name="Wang M.-X."/>
            <person name="Zhang S.-G."/>
            <person name="Huang M.-R."/>
            <person name="Wu R."/>
            <person name="Zhou Y."/>
        </authorList>
    </citation>
    <scope>NUCLEOTIDE SEQUENCE [LARGE SCALE GENOMIC DNA]</scope>
    <source>
        <strain evidence="17 18">MB_m1</strain>
    </source>
</reference>
<keyword evidence="15" id="KW-0472">Membrane</keyword>
<feature type="region of interest" description="Disordered" evidence="14">
    <location>
        <begin position="807"/>
        <end position="863"/>
    </location>
</feature>
<dbReference type="InterPro" id="IPR008930">
    <property type="entry name" value="Terpenoid_cyclase/PrenylTrfase"/>
</dbReference>
<comment type="cofactor">
    <cofactor evidence="1">
        <name>Zn(2+)</name>
        <dbReference type="ChEBI" id="CHEBI:29105"/>
    </cofactor>
</comment>
<dbReference type="HOGENOM" id="CLU_287148_0_0_1"/>
<comment type="subunit">
    <text evidence="3">Heterodimer of an alpha and a beta subunit.</text>
</comment>
<keyword evidence="7" id="KW-0479">Metal-binding</keyword>
<evidence type="ECO:0000256" key="5">
    <source>
        <dbReference type="ARBA" id="ARBA00022602"/>
    </source>
</evidence>
<dbReference type="PANTHER" id="PTHR11774">
    <property type="entry name" value="GERANYLGERANYL TRANSFERASE TYPE BETA SUBUNIT"/>
    <property type="match status" value="1"/>
</dbReference>
<evidence type="ECO:0000256" key="6">
    <source>
        <dbReference type="ARBA" id="ARBA00022679"/>
    </source>
</evidence>
<feature type="transmembrane region" description="Helical" evidence="15">
    <location>
        <begin position="394"/>
        <end position="413"/>
    </location>
</feature>
<dbReference type="SUPFAM" id="SSF48239">
    <property type="entry name" value="Terpenoid cyclases/Protein prenyltransferases"/>
    <property type="match status" value="1"/>
</dbReference>
<evidence type="ECO:0000313" key="17">
    <source>
        <dbReference type="EMBL" id="EKD17316.1"/>
    </source>
</evidence>
<keyword evidence="9" id="KW-0862">Zinc</keyword>
<proteinExistence type="inferred from homology"/>
<dbReference type="GO" id="GO:0004663">
    <property type="term" value="F:Rab geranylgeranyltransferase activity"/>
    <property type="evidence" value="ECO:0007669"/>
    <property type="project" value="UniProtKB-EC"/>
</dbReference>
<organism evidence="17 18">
    <name type="scientific">Marssonina brunnea f. sp. multigermtubi (strain MB_m1)</name>
    <name type="common">Marssonina leaf spot fungus</name>
    <dbReference type="NCBI Taxonomy" id="1072389"/>
    <lineage>
        <taxon>Eukaryota</taxon>
        <taxon>Fungi</taxon>
        <taxon>Dikarya</taxon>
        <taxon>Ascomycota</taxon>
        <taxon>Pezizomycotina</taxon>
        <taxon>Leotiomycetes</taxon>
        <taxon>Helotiales</taxon>
        <taxon>Drepanopezizaceae</taxon>
        <taxon>Drepanopeziza</taxon>
    </lineage>
</organism>
<evidence type="ECO:0000256" key="11">
    <source>
        <dbReference type="ARBA" id="ARBA00032766"/>
    </source>
</evidence>
<dbReference type="eggNOG" id="KOG0366">
    <property type="taxonomic scope" value="Eukaryota"/>
</dbReference>
<dbReference type="GO" id="GO:0072657">
    <property type="term" value="P:protein localization to membrane"/>
    <property type="evidence" value="ECO:0007669"/>
    <property type="project" value="UniProtKB-ARBA"/>
</dbReference>
<feature type="compositionally biased region" description="Low complexity" evidence="14">
    <location>
        <begin position="571"/>
        <end position="585"/>
    </location>
</feature>
<evidence type="ECO:0000256" key="2">
    <source>
        <dbReference type="ARBA" id="ARBA00010497"/>
    </source>
</evidence>
<evidence type="ECO:0000256" key="10">
    <source>
        <dbReference type="ARBA" id="ARBA00030816"/>
    </source>
</evidence>
<comment type="similarity">
    <text evidence="2">Belongs to the protein prenyltransferase subunit beta family.</text>
</comment>
<dbReference type="KEGG" id="mbe:MBM_04893"/>
<dbReference type="EMBL" id="JH921437">
    <property type="protein sequence ID" value="EKD17316.1"/>
    <property type="molecule type" value="Genomic_DNA"/>
</dbReference>
<dbReference type="STRING" id="1072389.K1WW94"/>
<evidence type="ECO:0000256" key="4">
    <source>
        <dbReference type="ARBA" id="ARBA00012656"/>
    </source>
</evidence>